<dbReference type="AlphaFoldDB" id="A0A4P9XFN5"/>
<feature type="region of interest" description="Disordered" evidence="1">
    <location>
        <begin position="93"/>
        <end position="207"/>
    </location>
</feature>
<keyword evidence="3" id="KW-1185">Reference proteome</keyword>
<sequence length="207" mass="21389">MSRRNQSASSMSLPSSPQHMARSETSSSGMGVRAEPQLVRGSSVLDNVSSRIQGISSFVVRRVHSTVSQRAASPSLTVGSFPQPHHFGQGYGYGYAGNHGQLHPPSPHQGTGLGRSSSSGSGMGVGSSGGGYRPADGRHAGKLGAPVATNGHHGHGGGPASGHSPYPYGHPYQYAHTHPRADGRAYGMPLNGGEADYSHSYVEGPPR</sequence>
<evidence type="ECO:0000313" key="3">
    <source>
        <dbReference type="Proteomes" id="UP000271241"/>
    </source>
</evidence>
<dbReference type="EMBL" id="KZ993779">
    <property type="protein sequence ID" value="RKP04387.1"/>
    <property type="molecule type" value="Genomic_DNA"/>
</dbReference>
<feature type="non-terminal residue" evidence="2">
    <location>
        <position position="207"/>
    </location>
</feature>
<feature type="region of interest" description="Disordered" evidence="1">
    <location>
        <begin position="1"/>
        <end position="40"/>
    </location>
</feature>
<feature type="compositionally biased region" description="Gly residues" evidence="1">
    <location>
        <begin position="121"/>
        <end position="132"/>
    </location>
</feature>
<evidence type="ECO:0000313" key="2">
    <source>
        <dbReference type="EMBL" id="RKP04387.1"/>
    </source>
</evidence>
<reference evidence="3" key="1">
    <citation type="journal article" date="2018" name="Nat. Microbiol.">
        <title>Leveraging single-cell genomics to expand the fungal tree of life.</title>
        <authorList>
            <person name="Ahrendt S.R."/>
            <person name="Quandt C.A."/>
            <person name="Ciobanu D."/>
            <person name="Clum A."/>
            <person name="Salamov A."/>
            <person name="Andreopoulos B."/>
            <person name="Cheng J.F."/>
            <person name="Woyke T."/>
            <person name="Pelin A."/>
            <person name="Henrissat B."/>
            <person name="Reynolds N.K."/>
            <person name="Benny G.L."/>
            <person name="Smith M.E."/>
            <person name="James T.Y."/>
            <person name="Grigoriev I.V."/>
        </authorList>
    </citation>
    <scope>NUCLEOTIDE SEQUENCE [LARGE SCALE GENOMIC DNA]</scope>
    <source>
        <strain evidence="3">RSA 1356</strain>
    </source>
</reference>
<name>A0A4P9XFN5_9FUNG</name>
<evidence type="ECO:0000256" key="1">
    <source>
        <dbReference type="SAM" id="MobiDB-lite"/>
    </source>
</evidence>
<dbReference type="OrthoDB" id="5583245at2759"/>
<feature type="compositionally biased region" description="Low complexity" evidence="1">
    <location>
        <begin position="7"/>
        <end position="16"/>
    </location>
</feature>
<protein>
    <submittedName>
        <fullName evidence="2">Uncharacterized protein</fullName>
    </submittedName>
</protein>
<proteinExistence type="predicted"/>
<gene>
    <name evidence="2" type="ORF">THASP1DRAFT_33853</name>
</gene>
<accession>A0A4P9XFN5</accession>
<organism evidence="2 3">
    <name type="scientific">Thamnocephalis sphaerospora</name>
    <dbReference type="NCBI Taxonomy" id="78915"/>
    <lineage>
        <taxon>Eukaryota</taxon>
        <taxon>Fungi</taxon>
        <taxon>Fungi incertae sedis</taxon>
        <taxon>Zoopagomycota</taxon>
        <taxon>Zoopagomycotina</taxon>
        <taxon>Zoopagomycetes</taxon>
        <taxon>Zoopagales</taxon>
        <taxon>Sigmoideomycetaceae</taxon>
        <taxon>Thamnocephalis</taxon>
    </lineage>
</organism>
<dbReference type="Proteomes" id="UP000271241">
    <property type="component" value="Unassembled WGS sequence"/>
</dbReference>